<protein>
    <recommendedName>
        <fullName evidence="1">UTP25 C-terminal domain-containing protein</fullName>
    </recommendedName>
</protein>
<evidence type="ECO:0000259" key="1">
    <source>
        <dbReference type="Pfam" id="PF06862"/>
    </source>
</evidence>
<dbReference type="GO" id="GO:0032040">
    <property type="term" value="C:small-subunit processome"/>
    <property type="evidence" value="ECO:0007669"/>
    <property type="project" value="TreeGrafter"/>
</dbReference>
<dbReference type="InterPro" id="IPR010678">
    <property type="entry name" value="UTP25"/>
</dbReference>
<dbReference type="AlphaFoldDB" id="A0A453MED0"/>
<reference evidence="2" key="3">
    <citation type="journal article" date="2017" name="Nature">
        <title>Genome sequence of the progenitor of the wheat D genome Aegilops tauschii.</title>
        <authorList>
            <person name="Luo M.C."/>
            <person name="Gu Y.Q."/>
            <person name="Puiu D."/>
            <person name="Wang H."/>
            <person name="Twardziok S.O."/>
            <person name="Deal K.R."/>
            <person name="Huo N."/>
            <person name="Zhu T."/>
            <person name="Wang L."/>
            <person name="Wang Y."/>
            <person name="McGuire P.E."/>
            <person name="Liu S."/>
            <person name="Long H."/>
            <person name="Ramasamy R.K."/>
            <person name="Rodriguez J.C."/>
            <person name="Van S.L."/>
            <person name="Yuan L."/>
            <person name="Wang Z."/>
            <person name="Xia Z."/>
            <person name="Xiao L."/>
            <person name="Anderson O.D."/>
            <person name="Ouyang S."/>
            <person name="Liang Y."/>
            <person name="Zimin A.V."/>
            <person name="Pertea G."/>
            <person name="Qi P."/>
            <person name="Bennetzen J.L."/>
            <person name="Dai X."/>
            <person name="Dawson M.W."/>
            <person name="Muller H.G."/>
            <person name="Kugler K."/>
            <person name="Rivarola-Duarte L."/>
            <person name="Spannagl M."/>
            <person name="Mayer K.F.X."/>
            <person name="Lu F.H."/>
            <person name="Bevan M.W."/>
            <person name="Leroy P."/>
            <person name="Li P."/>
            <person name="You F.M."/>
            <person name="Sun Q."/>
            <person name="Liu Z."/>
            <person name="Lyons E."/>
            <person name="Wicker T."/>
            <person name="Salzberg S.L."/>
            <person name="Devos K.M."/>
            <person name="Dvorak J."/>
        </authorList>
    </citation>
    <scope>NUCLEOTIDE SEQUENCE [LARGE SCALE GENOMIC DNA]</scope>
    <source>
        <strain evidence="2">cv. AL8/78</strain>
    </source>
</reference>
<reference evidence="2" key="5">
    <citation type="journal article" date="2021" name="G3 (Bethesda)">
        <title>Aegilops tauschii genome assembly Aet v5.0 features greater sequence contiguity and improved annotation.</title>
        <authorList>
            <person name="Wang L."/>
            <person name="Zhu T."/>
            <person name="Rodriguez J.C."/>
            <person name="Deal K.R."/>
            <person name="Dubcovsky J."/>
            <person name="McGuire P.E."/>
            <person name="Lux T."/>
            <person name="Spannagl M."/>
            <person name="Mayer K.F.X."/>
            <person name="Baldrich P."/>
            <person name="Meyers B.C."/>
            <person name="Huo N."/>
            <person name="Gu Y.Q."/>
            <person name="Zhou H."/>
            <person name="Devos K.M."/>
            <person name="Bennetzen J.L."/>
            <person name="Unver T."/>
            <person name="Budak H."/>
            <person name="Gulick P.J."/>
            <person name="Galiba G."/>
            <person name="Kalapos B."/>
            <person name="Nelson D.R."/>
            <person name="Li P."/>
            <person name="You F.M."/>
            <person name="Luo M.C."/>
            <person name="Dvorak J."/>
        </authorList>
    </citation>
    <scope>NUCLEOTIDE SEQUENCE [LARGE SCALE GENOMIC DNA]</scope>
    <source>
        <strain evidence="2">cv. AL8/78</strain>
    </source>
</reference>
<dbReference type="Pfam" id="PF06862">
    <property type="entry name" value="Utp25_C"/>
    <property type="match status" value="1"/>
</dbReference>
<evidence type="ECO:0000313" key="3">
    <source>
        <dbReference type="Proteomes" id="UP000015105"/>
    </source>
</evidence>
<reference evidence="2" key="4">
    <citation type="submission" date="2019-03" db="UniProtKB">
        <authorList>
            <consortium name="EnsemblPlants"/>
        </authorList>
    </citation>
    <scope>IDENTIFICATION</scope>
</reference>
<dbReference type="GO" id="GO:0034511">
    <property type="term" value="F:U3 snoRNA binding"/>
    <property type="evidence" value="ECO:0007669"/>
    <property type="project" value="InterPro"/>
</dbReference>
<dbReference type="Gramene" id="AET5Gv21152700.2">
    <property type="protein sequence ID" value="AET5Gv21152700.2"/>
    <property type="gene ID" value="AET5Gv21152700"/>
</dbReference>
<keyword evidence="3" id="KW-1185">Reference proteome</keyword>
<sequence>MNMFRIVTTYMCSYIRATSQQDISRARLWFFEGQKKILLYSERSHFFHRYKIRGGHHLVVYSLPGRKDFYPELVNMLGESGNPRCNVLFSRLDLLKLERIVGTSSARRLISSDKDMFVFC</sequence>
<dbReference type="GO" id="GO:0019843">
    <property type="term" value="F:rRNA binding"/>
    <property type="evidence" value="ECO:0007669"/>
    <property type="project" value="TreeGrafter"/>
</dbReference>
<feature type="domain" description="UTP25 C-terminal" evidence="1">
    <location>
        <begin position="17"/>
        <end position="119"/>
    </location>
</feature>
<dbReference type="PANTHER" id="PTHR12933:SF0">
    <property type="entry name" value="U3 SMALL NUCLEOLAR RNA-ASSOCIATED PROTEIN 25 HOMOLOG"/>
    <property type="match status" value="1"/>
</dbReference>
<reference evidence="3" key="1">
    <citation type="journal article" date="2014" name="Science">
        <title>Ancient hybridizations among the ancestral genomes of bread wheat.</title>
        <authorList>
            <consortium name="International Wheat Genome Sequencing Consortium,"/>
            <person name="Marcussen T."/>
            <person name="Sandve S.R."/>
            <person name="Heier L."/>
            <person name="Spannagl M."/>
            <person name="Pfeifer M."/>
            <person name="Jakobsen K.S."/>
            <person name="Wulff B.B."/>
            <person name="Steuernagel B."/>
            <person name="Mayer K.F."/>
            <person name="Olsen O.A."/>
        </authorList>
    </citation>
    <scope>NUCLEOTIDE SEQUENCE [LARGE SCALE GENOMIC DNA]</scope>
    <source>
        <strain evidence="3">cv. AL8/78</strain>
    </source>
</reference>
<dbReference type="PANTHER" id="PTHR12933">
    <property type="entry name" value="ORF PROTEIN-RELATED"/>
    <property type="match status" value="1"/>
</dbReference>
<reference evidence="3" key="2">
    <citation type="journal article" date="2017" name="Nat. Plants">
        <title>The Aegilops tauschii genome reveals multiple impacts of transposons.</title>
        <authorList>
            <person name="Zhao G."/>
            <person name="Zou C."/>
            <person name="Li K."/>
            <person name="Wang K."/>
            <person name="Li T."/>
            <person name="Gao L."/>
            <person name="Zhang X."/>
            <person name="Wang H."/>
            <person name="Yang Z."/>
            <person name="Liu X."/>
            <person name="Jiang W."/>
            <person name="Mao L."/>
            <person name="Kong X."/>
            <person name="Jiao Y."/>
            <person name="Jia J."/>
        </authorList>
    </citation>
    <scope>NUCLEOTIDE SEQUENCE [LARGE SCALE GENOMIC DNA]</scope>
    <source>
        <strain evidence="3">cv. AL8/78</strain>
    </source>
</reference>
<dbReference type="GO" id="GO:0000462">
    <property type="term" value="P:maturation of SSU-rRNA from tricistronic rRNA transcript (SSU-rRNA, 5.8S rRNA, LSU-rRNA)"/>
    <property type="evidence" value="ECO:0007669"/>
    <property type="project" value="TreeGrafter"/>
</dbReference>
<dbReference type="InterPro" id="IPR053939">
    <property type="entry name" value="UTP25_C"/>
</dbReference>
<organism evidence="2 3">
    <name type="scientific">Aegilops tauschii subsp. strangulata</name>
    <name type="common">Goatgrass</name>
    <dbReference type="NCBI Taxonomy" id="200361"/>
    <lineage>
        <taxon>Eukaryota</taxon>
        <taxon>Viridiplantae</taxon>
        <taxon>Streptophyta</taxon>
        <taxon>Embryophyta</taxon>
        <taxon>Tracheophyta</taxon>
        <taxon>Spermatophyta</taxon>
        <taxon>Magnoliopsida</taxon>
        <taxon>Liliopsida</taxon>
        <taxon>Poales</taxon>
        <taxon>Poaceae</taxon>
        <taxon>BOP clade</taxon>
        <taxon>Pooideae</taxon>
        <taxon>Triticodae</taxon>
        <taxon>Triticeae</taxon>
        <taxon>Triticinae</taxon>
        <taxon>Aegilops</taxon>
    </lineage>
</organism>
<name>A0A453MED0_AEGTS</name>
<proteinExistence type="predicted"/>
<evidence type="ECO:0000313" key="2">
    <source>
        <dbReference type="EnsemblPlants" id="AET5Gv21152700.2"/>
    </source>
</evidence>
<accession>A0A453MED0</accession>
<dbReference type="EnsemblPlants" id="AET5Gv21152700.2">
    <property type="protein sequence ID" value="AET5Gv21152700.2"/>
    <property type="gene ID" value="AET5Gv21152700"/>
</dbReference>
<dbReference type="Proteomes" id="UP000015105">
    <property type="component" value="Chromosome 5D"/>
</dbReference>